<name>A0AAW1ARP4_CROAD</name>
<evidence type="ECO:0000256" key="6">
    <source>
        <dbReference type="ARBA" id="ARBA00023119"/>
    </source>
</evidence>
<evidence type="ECO:0000256" key="2">
    <source>
        <dbReference type="ARBA" id="ARBA00022525"/>
    </source>
</evidence>
<comment type="caution">
    <text evidence="9">The sequence shown here is derived from an EMBL/GenBank/DDBJ whole genome shotgun (WGS) entry which is preliminary data.</text>
</comment>
<keyword evidence="5" id="KW-0391">Immunity</keyword>
<dbReference type="AlphaFoldDB" id="A0AAW1ARP4"/>
<dbReference type="Gene3D" id="3.90.215.10">
    <property type="entry name" value="Gamma Fibrinogen, chain A, domain 1"/>
    <property type="match status" value="1"/>
</dbReference>
<gene>
    <name evidence="9" type="ORF">NXF25_017088</name>
</gene>
<proteinExistence type="predicted"/>
<dbReference type="InterPro" id="IPR002181">
    <property type="entry name" value="Fibrinogen_a/b/g_C_dom"/>
</dbReference>
<dbReference type="InterPro" id="IPR036056">
    <property type="entry name" value="Fibrinogen-like_C"/>
</dbReference>
<keyword evidence="2" id="KW-0964">Secreted</keyword>
<dbReference type="InterPro" id="IPR050373">
    <property type="entry name" value="Fibrinogen_C-term_domain"/>
</dbReference>
<dbReference type="Pfam" id="PF00147">
    <property type="entry name" value="Fibrinogen_C"/>
    <property type="match status" value="1"/>
</dbReference>
<keyword evidence="4" id="KW-0732">Signal</keyword>
<evidence type="ECO:0000256" key="4">
    <source>
        <dbReference type="ARBA" id="ARBA00022729"/>
    </source>
</evidence>
<dbReference type="GO" id="GO:0005102">
    <property type="term" value="F:signaling receptor binding"/>
    <property type="evidence" value="ECO:0007669"/>
    <property type="project" value="TreeGrafter"/>
</dbReference>
<evidence type="ECO:0000259" key="8">
    <source>
        <dbReference type="PROSITE" id="PS51406"/>
    </source>
</evidence>
<evidence type="ECO:0000313" key="9">
    <source>
        <dbReference type="EMBL" id="KAK9392244.1"/>
    </source>
</evidence>
<dbReference type="GO" id="GO:0005581">
    <property type="term" value="C:collagen trimer"/>
    <property type="evidence" value="ECO:0007669"/>
    <property type="project" value="UniProtKB-KW"/>
</dbReference>
<dbReference type="PANTHER" id="PTHR19143">
    <property type="entry name" value="FIBRINOGEN/TENASCIN/ANGIOPOEITIN"/>
    <property type="match status" value="1"/>
</dbReference>
<dbReference type="GO" id="GO:0097367">
    <property type="term" value="F:carbohydrate derivative binding"/>
    <property type="evidence" value="ECO:0007669"/>
    <property type="project" value="TreeGrafter"/>
</dbReference>
<keyword evidence="6" id="KW-0176">Collagen</keyword>
<organism evidence="9 10">
    <name type="scientific">Crotalus adamanteus</name>
    <name type="common">Eastern diamondback rattlesnake</name>
    <dbReference type="NCBI Taxonomy" id="8729"/>
    <lineage>
        <taxon>Eukaryota</taxon>
        <taxon>Metazoa</taxon>
        <taxon>Chordata</taxon>
        <taxon>Craniata</taxon>
        <taxon>Vertebrata</taxon>
        <taxon>Euteleostomi</taxon>
        <taxon>Lepidosauria</taxon>
        <taxon>Squamata</taxon>
        <taxon>Bifurcata</taxon>
        <taxon>Unidentata</taxon>
        <taxon>Episquamata</taxon>
        <taxon>Toxicofera</taxon>
        <taxon>Serpentes</taxon>
        <taxon>Colubroidea</taxon>
        <taxon>Viperidae</taxon>
        <taxon>Crotalinae</taxon>
        <taxon>Crotalus</taxon>
    </lineage>
</organism>
<evidence type="ECO:0000313" key="10">
    <source>
        <dbReference type="Proteomes" id="UP001474421"/>
    </source>
</evidence>
<dbReference type="SMART" id="SM00186">
    <property type="entry name" value="FBG"/>
    <property type="match status" value="1"/>
</dbReference>
<evidence type="ECO:0000256" key="3">
    <source>
        <dbReference type="ARBA" id="ARBA00022588"/>
    </source>
</evidence>
<dbReference type="GO" id="GO:0003823">
    <property type="term" value="F:antigen binding"/>
    <property type="evidence" value="ECO:0007669"/>
    <property type="project" value="TreeGrafter"/>
</dbReference>
<dbReference type="Proteomes" id="UP001474421">
    <property type="component" value="Unassembled WGS sequence"/>
</dbReference>
<reference evidence="9 10" key="1">
    <citation type="journal article" date="2024" name="Proc. Natl. Acad. Sci. U.S.A.">
        <title>The genetic regulatory architecture and epigenomic basis for age-related changes in rattlesnake venom.</title>
        <authorList>
            <person name="Hogan M.P."/>
            <person name="Holding M.L."/>
            <person name="Nystrom G.S."/>
            <person name="Colston T.J."/>
            <person name="Bartlett D.A."/>
            <person name="Mason A.J."/>
            <person name="Ellsworth S.A."/>
            <person name="Rautsaw R.M."/>
            <person name="Lawrence K.C."/>
            <person name="Strickland J.L."/>
            <person name="He B."/>
            <person name="Fraser P."/>
            <person name="Margres M.J."/>
            <person name="Gilbert D.M."/>
            <person name="Gibbs H.L."/>
            <person name="Parkinson C.L."/>
            <person name="Rokyta D.R."/>
        </authorList>
    </citation>
    <scope>NUCLEOTIDE SEQUENCE [LARGE SCALE GENOMIC DNA]</scope>
    <source>
        <strain evidence="9">DRR0105</strain>
    </source>
</reference>
<evidence type="ECO:0000256" key="7">
    <source>
        <dbReference type="ARBA" id="ARBA00023180"/>
    </source>
</evidence>
<evidence type="ECO:0000256" key="5">
    <source>
        <dbReference type="ARBA" id="ARBA00022859"/>
    </source>
</evidence>
<sequence length="129" mass="14923">MGKYELCIDFMDFENRHSFAKYGSFQVAAEHDQYRLTLGNFLGGPAGDSLSYHNHMPFSTREKQQDTPKLNCAEKRKGAWGYNECHDSNLNGQYWLGAHQSYADGINWRTGKGFHYSYKRTEMKIRPVA</sequence>
<evidence type="ECO:0000256" key="1">
    <source>
        <dbReference type="ARBA" id="ARBA00004613"/>
    </source>
</evidence>
<dbReference type="PANTHER" id="PTHR19143:SF433">
    <property type="entry name" value="FICOLIN-2"/>
    <property type="match status" value="1"/>
</dbReference>
<dbReference type="EMBL" id="JAOTOJ010000016">
    <property type="protein sequence ID" value="KAK9392244.1"/>
    <property type="molecule type" value="Genomic_DNA"/>
</dbReference>
<feature type="domain" description="Fibrinogen C-terminal" evidence="8">
    <location>
        <begin position="1"/>
        <end position="129"/>
    </location>
</feature>
<dbReference type="GO" id="GO:0001867">
    <property type="term" value="P:complement activation, lectin pathway"/>
    <property type="evidence" value="ECO:0007669"/>
    <property type="project" value="TreeGrafter"/>
</dbReference>
<protein>
    <submittedName>
        <fullName evidence="9">Ficolin-1-like</fullName>
    </submittedName>
</protein>
<dbReference type="PROSITE" id="PS51406">
    <property type="entry name" value="FIBRINOGEN_C_2"/>
    <property type="match status" value="1"/>
</dbReference>
<keyword evidence="10" id="KW-1185">Reference proteome</keyword>
<keyword evidence="7" id="KW-0325">Glycoprotein</keyword>
<dbReference type="InterPro" id="IPR014716">
    <property type="entry name" value="Fibrinogen_a/b/g_C_1"/>
</dbReference>
<comment type="subcellular location">
    <subcellularLocation>
        <location evidence="1">Secreted</location>
    </subcellularLocation>
</comment>
<keyword evidence="3" id="KW-0399">Innate immunity</keyword>
<accession>A0AAW1ARP4</accession>
<dbReference type="GO" id="GO:0005615">
    <property type="term" value="C:extracellular space"/>
    <property type="evidence" value="ECO:0007669"/>
    <property type="project" value="TreeGrafter"/>
</dbReference>
<dbReference type="SUPFAM" id="SSF56496">
    <property type="entry name" value="Fibrinogen C-terminal domain-like"/>
    <property type="match status" value="1"/>
</dbReference>